<feature type="compositionally biased region" description="Basic and acidic residues" evidence="8">
    <location>
        <begin position="19"/>
        <end position="31"/>
    </location>
</feature>
<dbReference type="InterPro" id="IPR034907">
    <property type="entry name" value="NDK-like_dom"/>
</dbReference>
<evidence type="ECO:0000256" key="1">
    <source>
        <dbReference type="ARBA" id="ARBA00004138"/>
    </source>
</evidence>
<sequence length="611" mass="66744">MSSSSGAVDNRWQRAAMARWEKARLAKERDGSGQPAGAGEGEAAGASKGAAASKPVSVSAPRARIPRTSDTSATRKRKLSGGGEEDDPAGAKFDEDAERYGLDGNDFKAYKRMCGSVFLRANMLMDAERKRVKDFLVGKYDESSTGVQDIILNEETTDDGAWRDVLVFEMNFDQGKWRKLRRRYPAQAQVSANNDTTATASASASASAGAGADAAPQEPAPAAPEKEEKAVLLEPSLAAGLIPNRIKRGAFATCPARISHPLARSDAHKSPNSDYHLFFWPSDNSVEMYDVKLHRTFLKRTKYQALKLEDVHVGGSVQVYSRALAIKDYGDEFTRRKLAVKKERTTMIVVPQALPQIGVILDSILQQRFILTRMRLVVPSRQSLGAALPPDGSTPTTLVRSIVDRTVLVAEWEREGAVAELEKFVGSKWPGECYATPSTVAADRMGQVFFAPESSSGLKRTARVDKTTLCVVKPHAFHKGVTGKIIDLILKAGFIVTDAELVSLERVNAEEFLEVYKGVIPEYQSLVDEMTSGPCVALELAHHPGAKHAEPDVVKSFRDFVGPWDPEIARKIRSQSPRALFGASKVQNAVHCTDLSEDGALETEYFFKLLC</sequence>
<dbReference type="Pfam" id="PF00334">
    <property type="entry name" value="NDK"/>
    <property type="match status" value="1"/>
</dbReference>
<evidence type="ECO:0000313" key="11">
    <source>
        <dbReference type="Proteomes" id="UP000070544"/>
    </source>
</evidence>
<evidence type="ECO:0000256" key="6">
    <source>
        <dbReference type="ARBA" id="ARBA00023273"/>
    </source>
</evidence>
<keyword evidence="11" id="KW-1185">Reference proteome</keyword>
<comment type="caution">
    <text evidence="7">Lacks conserved residue(s) required for the propagation of feature annotation.</text>
</comment>
<accession>A0A139AUB7</accession>
<evidence type="ECO:0000256" key="8">
    <source>
        <dbReference type="SAM" id="MobiDB-lite"/>
    </source>
</evidence>
<reference evidence="10 11" key="1">
    <citation type="journal article" date="2015" name="Genome Biol. Evol.">
        <title>Phylogenomic analyses indicate that early fungi evolved digesting cell walls of algal ancestors of land plants.</title>
        <authorList>
            <person name="Chang Y."/>
            <person name="Wang S."/>
            <person name="Sekimoto S."/>
            <person name="Aerts A.L."/>
            <person name="Choi C."/>
            <person name="Clum A."/>
            <person name="LaButti K.M."/>
            <person name="Lindquist E.A."/>
            <person name="Yee Ngan C."/>
            <person name="Ohm R.A."/>
            <person name="Salamov A.A."/>
            <person name="Grigoriev I.V."/>
            <person name="Spatafora J.W."/>
            <person name="Berbee M.L."/>
        </authorList>
    </citation>
    <scope>NUCLEOTIDE SEQUENCE [LARGE SCALE GENOMIC DNA]</scope>
    <source>
        <strain evidence="10 11">JEL478</strain>
    </source>
</reference>
<protein>
    <recommendedName>
        <fullName evidence="3">Nucleoside diphosphate kinase</fullName>
    </recommendedName>
</protein>
<feature type="region of interest" description="Disordered" evidence="8">
    <location>
        <begin position="188"/>
        <end position="228"/>
    </location>
</feature>
<dbReference type="InterPro" id="IPR036850">
    <property type="entry name" value="NDK-like_dom_sf"/>
</dbReference>
<proteinExistence type="inferred from homology"/>
<evidence type="ECO:0000256" key="7">
    <source>
        <dbReference type="PROSITE-ProRule" id="PRU00706"/>
    </source>
</evidence>
<dbReference type="SUPFAM" id="SSF54919">
    <property type="entry name" value="Nucleoside diphosphate kinase, NDK"/>
    <property type="match status" value="2"/>
</dbReference>
<dbReference type="PANTHER" id="PTHR43109:SF2">
    <property type="entry name" value="NUCLEOSIDE DIPHOSPHATE KINASE 7"/>
    <property type="match status" value="1"/>
</dbReference>
<feature type="compositionally biased region" description="Low complexity" evidence="8">
    <location>
        <begin position="192"/>
        <end position="217"/>
    </location>
</feature>
<evidence type="ECO:0000313" key="10">
    <source>
        <dbReference type="EMBL" id="KXS20299.1"/>
    </source>
</evidence>
<dbReference type="PANTHER" id="PTHR43109">
    <property type="entry name" value="NUCLEOSIDE DIPHOSPHATE KINASE 7"/>
    <property type="match status" value="1"/>
</dbReference>
<dbReference type="EMBL" id="KQ965736">
    <property type="protein sequence ID" value="KXS20299.1"/>
    <property type="molecule type" value="Genomic_DNA"/>
</dbReference>
<evidence type="ECO:0000256" key="4">
    <source>
        <dbReference type="ARBA" id="ARBA00022490"/>
    </source>
</evidence>
<comment type="similarity">
    <text evidence="7">Belongs to the NDK family.</text>
</comment>
<keyword evidence="4" id="KW-0963">Cytoplasm</keyword>
<dbReference type="Gene3D" id="3.30.70.141">
    <property type="entry name" value="Nucleoside diphosphate kinase-like domain"/>
    <property type="match status" value="2"/>
</dbReference>
<dbReference type="STRING" id="1344416.A0A139AUB7"/>
<feature type="compositionally biased region" description="Low complexity" evidence="8">
    <location>
        <begin position="43"/>
        <end position="60"/>
    </location>
</feature>
<name>A0A139AUB7_GONPJ</name>
<dbReference type="OrthoDB" id="2162449at2759"/>
<feature type="region of interest" description="Disordered" evidence="8">
    <location>
        <begin position="1"/>
        <end position="94"/>
    </location>
</feature>
<gene>
    <name evidence="10" type="ORF">M427DRAFT_66805</name>
</gene>
<evidence type="ECO:0000256" key="3">
    <source>
        <dbReference type="ARBA" id="ARBA00017632"/>
    </source>
</evidence>
<dbReference type="SMART" id="SM00562">
    <property type="entry name" value="NDK"/>
    <property type="match status" value="1"/>
</dbReference>
<dbReference type="InterPro" id="IPR006602">
    <property type="entry name" value="DM10_dom"/>
</dbReference>
<dbReference type="PROSITE" id="PS51336">
    <property type="entry name" value="DM10"/>
    <property type="match status" value="1"/>
</dbReference>
<feature type="domain" description="DM10" evidence="9">
    <location>
        <begin position="259"/>
        <end position="342"/>
    </location>
</feature>
<dbReference type="AlphaFoldDB" id="A0A139AUB7"/>
<dbReference type="CDD" id="cd04412">
    <property type="entry name" value="NDPk7B"/>
    <property type="match status" value="1"/>
</dbReference>
<dbReference type="GO" id="GO:0005879">
    <property type="term" value="C:axonemal microtubule"/>
    <property type="evidence" value="ECO:0007669"/>
    <property type="project" value="TreeGrafter"/>
</dbReference>
<dbReference type="InterPro" id="IPR037993">
    <property type="entry name" value="NDPk7B"/>
</dbReference>
<keyword evidence="5" id="KW-0206">Cytoskeleton</keyword>
<dbReference type="PROSITE" id="PS51374">
    <property type="entry name" value="NDPK_LIKE"/>
    <property type="match status" value="1"/>
</dbReference>
<keyword evidence="6" id="KW-0966">Cell projection</keyword>
<dbReference type="Proteomes" id="UP000070544">
    <property type="component" value="Unassembled WGS sequence"/>
</dbReference>
<dbReference type="SMART" id="SM00676">
    <property type="entry name" value="DM10"/>
    <property type="match status" value="1"/>
</dbReference>
<evidence type="ECO:0000259" key="9">
    <source>
        <dbReference type="PROSITE" id="PS51336"/>
    </source>
</evidence>
<dbReference type="FunFam" id="3.30.70.141:FF:000004">
    <property type="entry name" value="Nucleoside diphosphate kinase 7"/>
    <property type="match status" value="1"/>
</dbReference>
<organism evidence="10 11">
    <name type="scientific">Gonapodya prolifera (strain JEL478)</name>
    <name type="common">Monoblepharis prolifera</name>
    <dbReference type="NCBI Taxonomy" id="1344416"/>
    <lineage>
        <taxon>Eukaryota</taxon>
        <taxon>Fungi</taxon>
        <taxon>Fungi incertae sedis</taxon>
        <taxon>Chytridiomycota</taxon>
        <taxon>Chytridiomycota incertae sedis</taxon>
        <taxon>Monoblepharidomycetes</taxon>
        <taxon>Monoblepharidales</taxon>
        <taxon>Gonapodyaceae</taxon>
        <taxon>Gonapodya</taxon>
    </lineage>
</organism>
<evidence type="ECO:0000256" key="2">
    <source>
        <dbReference type="ARBA" id="ARBA00004245"/>
    </source>
</evidence>
<comment type="subcellular location">
    <subcellularLocation>
        <location evidence="1">Cell projection</location>
        <location evidence="1">Cilium</location>
    </subcellularLocation>
    <subcellularLocation>
        <location evidence="2">Cytoplasm</location>
        <location evidence="2">Cytoskeleton</location>
    </subcellularLocation>
</comment>
<evidence type="ECO:0000256" key="5">
    <source>
        <dbReference type="ARBA" id="ARBA00023212"/>
    </source>
</evidence>